<dbReference type="InterPro" id="IPR052515">
    <property type="entry name" value="Gfo/Idh/MocA_Oxidoreductase"/>
</dbReference>
<evidence type="ECO:0000259" key="2">
    <source>
        <dbReference type="Pfam" id="PF22725"/>
    </source>
</evidence>
<dbReference type="PANTHER" id="PTHR43249:SF1">
    <property type="entry name" value="D-GLUCOSIDE 3-DEHYDROGENASE"/>
    <property type="match status" value="1"/>
</dbReference>
<reference evidence="4" key="1">
    <citation type="submission" date="2016-10" db="EMBL/GenBank/DDBJ databases">
        <authorList>
            <person name="Varghese N."/>
            <person name="Submissions S."/>
        </authorList>
    </citation>
    <scope>NUCLEOTIDE SEQUENCE [LARGE SCALE GENOMIC DNA]</scope>
    <source>
        <strain evidence="4">CGMCC 1.10784</strain>
    </source>
</reference>
<evidence type="ECO:0000313" key="3">
    <source>
        <dbReference type="EMBL" id="SFE13586.1"/>
    </source>
</evidence>
<gene>
    <name evidence="3" type="ORF">SAMN05216378_2448</name>
</gene>
<accession>A0A1I1Y205</accession>
<dbReference type="InterPro" id="IPR036291">
    <property type="entry name" value="NAD(P)-bd_dom_sf"/>
</dbReference>
<dbReference type="Pfam" id="PF22725">
    <property type="entry name" value="GFO_IDH_MocA_C3"/>
    <property type="match status" value="1"/>
</dbReference>
<feature type="domain" description="Gfo/Idh/MocA-like oxidoreductase N-terminal" evidence="1">
    <location>
        <begin position="37"/>
        <end position="157"/>
    </location>
</feature>
<keyword evidence="4" id="KW-1185">Reference proteome</keyword>
<dbReference type="GO" id="GO:0000166">
    <property type="term" value="F:nucleotide binding"/>
    <property type="evidence" value="ECO:0007669"/>
    <property type="project" value="InterPro"/>
</dbReference>
<dbReference type="PANTHER" id="PTHR43249">
    <property type="entry name" value="UDP-N-ACETYL-2-AMINO-2-DEOXY-D-GLUCURONATE OXIDASE"/>
    <property type="match status" value="1"/>
</dbReference>
<dbReference type="Gene3D" id="3.30.360.10">
    <property type="entry name" value="Dihydrodipicolinate Reductase, domain 2"/>
    <property type="match status" value="1"/>
</dbReference>
<dbReference type="STRING" id="1045775.SAMN05216378_2448"/>
<proteinExistence type="predicted"/>
<feature type="domain" description="GFO/IDH/MocA-like oxidoreductase" evidence="2">
    <location>
        <begin position="167"/>
        <end position="292"/>
    </location>
</feature>
<dbReference type="EMBL" id="FOMT01000002">
    <property type="protein sequence ID" value="SFE13586.1"/>
    <property type="molecule type" value="Genomic_DNA"/>
</dbReference>
<dbReference type="Pfam" id="PF01408">
    <property type="entry name" value="GFO_IDH_MocA"/>
    <property type="match status" value="1"/>
</dbReference>
<organism evidence="3 4">
    <name type="scientific">Paenibacillus catalpae</name>
    <dbReference type="NCBI Taxonomy" id="1045775"/>
    <lineage>
        <taxon>Bacteria</taxon>
        <taxon>Bacillati</taxon>
        <taxon>Bacillota</taxon>
        <taxon>Bacilli</taxon>
        <taxon>Bacillales</taxon>
        <taxon>Paenibacillaceae</taxon>
        <taxon>Paenibacillus</taxon>
    </lineage>
</organism>
<dbReference type="InterPro" id="IPR000683">
    <property type="entry name" value="Gfo/Idh/MocA-like_OxRdtase_N"/>
</dbReference>
<dbReference type="SUPFAM" id="SSF55347">
    <property type="entry name" value="Glyceraldehyde-3-phosphate dehydrogenase-like, C-terminal domain"/>
    <property type="match status" value="1"/>
</dbReference>
<dbReference type="SUPFAM" id="SSF51735">
    <property type="entry name" value="NAD(P)-binding Rossmann-fold domains"/>
    <property type="match status" value="1"/>
</dbReference>
<dbReference type="AlphaFoldDB" id="A0A1I1Y205"/>
<sequence length="420" mass="46744">MKPVIGSLESSAFTTLRARMKKEIPYFIKHGEGVIMVRIGIVGLGNMGTGHARYLITGGVKGAELTAVSDVRPERLAEVKAEWGHHIQGFLSPQKMFESGTVDGVIICTPHYDHPEQAIAALNAGLHVLIEKPAGVYTRAVREMNEAAAKSEKVFGIMYNQRTNPLYAKLKELIASGELGEVRRTNWIITDWYRSQSYYNSGGWRATWAGEGGGVLINQDPHQLDLWQWTTGLMPKRVRAFCQFGKHRDIEVENDVTAYVEYENGATGVFVTSTFESPGTNRFEISGDRGKIVIEDNKLTFHRLRVSESEFNETYTGGFGQPECWKFEIPISGGGGSHQEITQNWADAINKGTPLIAPGEEGIKGLMISNAMLLSTWTDNWVDLPIDEDLFYDKLQEQIAKSDSKKNANEYHTLDVSGTH</sequence>
<protein>
    <submittedName>
        <fullName evidence="3">Predicted dehydrogenase</fullName>
    </submittedName>
</protein>
<evidence type="ECO:0000259" key="1">
    <source>
        <dbReference type="Pfam" id="PF01408"/>
    </source>
</evidence>
<dbReference type="Gene3D" id="3.40.50.720">
    <property type="entry name" value="NAD(P)-binding Rossmann-like Domain"/>
    <property type="match status" value="1"/>
</dbReference>
<evidence type="ECO:0000313" key="4">
    <source>
        <dbReference type="Proteomes" id="UP000198855"/>
    </source>
</evidence>
<name>A0A1I1Y205_9BACL</name>
<dbReference type="Proteomes" id="UP000198855">
    <property type="component" value="Unassembled WGS sequence"/>
</dbReference>
<dbReference type="InterPro" id="IPR055170">
    <property type="entry name" value="GFO_IDH_MocA-like_dom"/>
</dbReference>